<name>A0ABR4LZ77_9EURO</name>
<dbReference type="GeneID" id="98142440"/>
<organism evidence="8 9">
    <name type="scientific">Aspergillus lucknowensis</name>
    <dbReference type="NCBI Taxonomy" id="176173"/>
    <lineage>
        <taxon>Eukaryota</taxon>
        <taxon>Fungi</taxon>
        <taxon>Dikarya</taxon>
        <taxon>Ascomycota</taxon>
        <taxon>Pezizomycotina</taxon>
        <taxon>Eurotiomycetes</taxon>
        <taxon>Eurotiomycetidae</taxon>
        <taxon>Eurotiales</taxon>
        <taxon>Aspergillaceae</taxon>
        <taxon>Aspergillus</taxon>
        <taxon>Aspergillus subgen. Nidulantes</taxon>
    </lineage>
</organism>
<dbReference type="EMBL" id="JBFXLQ010000008">
    <property type="protein sequence ID" value="KAL2869851.1"/>
    <property type="molecule type" value="Genomic_DNA"/>
</dbReference>
<evidence type="ECO:0000256" key="3">
    <source>
        <dbReference type="ARBA" id="ARBA00022824"/>
    </source>
</evidence>
<dbReference type="RefSeq" id="XP_070888830.1">
    <property type="nucleotide sequence ID" value="XM_071027368.1"/>
</dbReference>
<evidence type="ECO:0000313" key="8">
    <source>
        <dbReference type="EMBL" id="KAL2869851.1"/>
    </source>
</evidence>
<evidence type="ECO:0000256" key="7">
    <source>
        <dbReference type="SAM" id="Phobius"/>
    </source>
</evidence>
<feature type="region of interest" description="Disordered" evidence="6">
    <location>
        <begin position="393"/>
        <end position="450"/>
    </location>
</feature>
<keyword evidence="5 7" id="KW-0472">Membrane</keyword>
<dbReference type="SUPFAM" id="SSF103481">
    <property type="entry name" value="Multidrug resistance efflux transporter EmrE"/>
    <property type="match status" value="1"/>
</dbReference>
<evidence type="ECO:0000256" key="2">
    <source>
        <dbReference type="ARBA" id="ARBA00022692"/>
    </source>
</evidence>
<reference evidence="8 9" key="1">
    <citation type="submission" date="2024-07" db="EMBL/GenBank/DDBJ databases">
        <title>Section-level genome sequencing and comparative genomics of Aspergillus sections Usti and Cavernicolus.</title>
        <authorList>
            <consortium name="Lawrence Berkeley National Laboratory"/>
            <person name="Nybo J.L."/>
            <person name="Vesth T.C."/>
            <person name="Theobald S."/>
            <person name="Frisvad J.C."/>
            <person name="Larsen T.O."/>
            <person name="Kjaerboelling I."/>
            <person name="Rothschild-Mancinelli K."/>
            <person name="Lyhne E.K."/>
            <person name="Kogle M.E."/>
            <person name="Barry K."/>
            <person name="Clum A."/>
            <person name="Na H."/>
            <person name="Ledsgaard L."/>
            <person name="Lin J."/>
            <person name="Lipzen A."/>
            <person name="Kuo A."/>
            <person name="Riley R."/>
            <person name="Mondo S."/>
            <person name="Labutti K."/>
            <person name="Haridas S."/>
            <person name="Pangalinan J."/>
            <person name="Salamov A.A."/>
            <person name="Simmons B.A."/>
            <person name="Magnuson J.K."/>
            <person name="Chen J."/>
            <person name="Drula E."/>
            <person name="Henrissat B."/>
            <person name="Wiebenga A."/>
            <person name="Lubbers R.J."/>
            <person name="Gomes A.C."/>
            <person name="Macurrencykelacurrency M.R."/>
            <person name="Stajich J."/>
            <person name="Grigoriev I.V."/>
            <person name="Mortensen U.H."/>
            <person name="De Vries R.P."/>
            <person name="Baker S.E."/>
            <person name="Andersen M.R."/>
        </authorList>
    </citation>
    <scope>NUCLEOTIDE SEQUENCE [LARGE SCALE GENOMIC DNA]</scope>
    <source>
        <strain evidence="8 9">CBS 449.75</strain>
    </source>
</reference>
<gene>
    <name evidence="8" type="ORF">BJX67DRAFT_323265</name>
</gene>
<proteinExistence type="predicted"/>
<dbReference type="NCBIfam" id="TIGR00803">
    <property type="entry name" value="nst"/>
    <property type="match status" value="1"/>
</dbReference>
<feature type="transmembrane region" description="Helical" evidence="7">
    <location>
        <begin position="269"/>
        <end position="287"/>
    </location>
</feature>
<dbReference type="InterPro" id="IPR037185">
    <property type="entry name" value="EmrE-like"/>
</dbReference>
<feature type="transmembrane region" description="Helical" evidence="7">
    <location>
        <begin position="154"/>
        <end position="171"/>
    </location>
</feature>
<accession>A0ABR4LZ77</accession>
<feature type="transmembrane region" description="Helical" evidence="7">
    <location>
        <begin position="299"/>
        <end position="319"/>
    </location>
</feature>
<keyword evidence="2 7" id="KW-0812">Transmembrane</keyword>
<dbReference type="PANTHER" id="PTHR10231">
    <property type="entry name" value="NUCLEOTIDE-SUGAR TRANSMEMBRANE TRANSPORTER"/>
    <property type="match status" value="1"/>
</dbReference>
<evidence type="ECO:0000313" key="9">
    <source>
        <dbReference type="Proteomes" id="UP001610432"/>
    </source>
</evidence>
<keyword evidence="4 7" id="KW-1133">Transmembrane helix</keyword>
<protein>
    <submittedName>
        <fullName evidence="8">Nucleotide-sugar transporter-domain-containing protein</fullName>
    </submittedName>
</protein>
<evidence type="ECO:0000256" key="1">
    <source>
        <dbReference type="ARBA" id="ARBA00004477"/>
    </source>
</evidence>
<sequence length="450" mass="48161">MGARRSPAPGKGWKHASWILLTAQYTTFVLLVHYSRIMPPTGGKRYLTSTAVLFNEILKLAVSLTVALYEVSRSAPPSVPATSLLSSLTSAVFSGDSWKLAVPASLYTLANSLQYIALSNLQAATFQVSYQLKICVSSLFGLILLGRSIPLRKWALLLVLLAGVGLIQIPNASPDELSSENAALHFDFPRSLEEWKSVKLEGRNLHKRSATYEGIEEDILTATPRLNGAVGLLATLGASVASGLAGVYFEKVLRDSAKPTSLWVRNVQLAIYSIFPALFIGVVFLDGETIANGGIFDGYNWIVWSTILVQAFGGIAASFFTGPAHADTKNVASATSIILTSLCSVGLFDFEPNLTYLIGTFGVLVATYLCESPSAASKRQGIRPPPIRVERFEKESKSDQPSPNSPSPEEISIKLPTTPFLSDAGISTSRPTSPGITRPGAARSGGGAYF</sequence>
<evidence type="ECO:0000256" key="4">
    <source>
        <dbReference type="ARBA" id="ARBA00022989"/>
    </source>
</evidence>
<dbReference type="PIRSF" id="PIRSF005799">
    <property type="entry name" value="UDP-gal_transpt"/>
    <property type="match status" value="1"/>
</dbReference>
<feature type="transmembrane region" description="Helical" evidence="7">
    <location>
        <begin position="229"/>
        <end position="249"/>
    </location>
</feature>
<dbReference type="Pfam" id="PF04142">
    <property type="entry name" value="Nuc_sug_transp"/>
    <property type="match status" value="1"/>
</dbReference>
<comment type="caution">
    <text evidence="8">The sequence shown here is derived from an EMBL/GenBank/DDBJ whole genome shotgun (WGS) entry which is preliminary data.</text>
</comment>
<evidence type="ECO:0000256" key="6">
    <source>
        <dbReference type="SAM" id="MobiDB-lite"/>
    </source>
</evidence>
<dbReference type="InterPro" id="IPR007271">
    <property type="entry name" value="Nuc_sug_transpt"/>
</dbReference>
<feature type="compositionally biased region" description="Polar residues" evidence="6">
    <location>
        <begin position="425"/>
        <end position="435"/>
    </location>
</feature>
<keyword evidence="9" id="KW-1185">Reference proteome</keyword>
<dbReference type="Proteomes" id="UP001610432">
    <property type="component" value="Unassembled WGS sequence"/>
</dbReference>
<evidence type="ECO:0000256" key="5">
    <source>
        <dbReference type="ARBA" id="ARBA00023136"/>
    </source>
</evidence>
<comment type="subcellular location">
    <subcellularLocation>
        <location evidence="1">Endoplasmic reticulum membrane</location>
        <topology evidence="1">Multi-pass membrane protein</topology>
    </subcellularLocation>
</comment>
<feature type="transmembrane region" description="Helical" evidence="7">
    <location>
        <begin position="15"/>
        <end position="34"/>
    </location>
</feature>
<keyword evidence="3" id="KW-0256">Endoplasmic reticulum</keyword>